<dbReference type="InterPro" id="IPR009075">
    <property type="entry name" value="AcylCo_DH/oxidase_C"/>
</dbReference>
<proteinExistence type="inferred from homology"/>
<evidence type="ECO:0000256" key="6">
    <source>
        <dbReference type="ARBA" id="ARBA00023002"/>
    </source>
</evidence>
<dbReference type="SUPFAM" id="SSF56645">
    <property type="entry name" value="Acyl-CoA dehydrogenase NM domain-like"/>
    <property type="match status" value="1"/>
</dbReference>
<sequence length="406" mass="44508">MEFGFDTRTEELRSRLTAFLDEHVHPAEPVFAEQRARATGDDRWTAPPVVEDLKAEARRQGLWNLFLPGEHGAGLTNLQYAPLAELTGRSPHLAPPALNCAAPDTGNMEVLSEFGTPAQRKEWLEPLLAGEIRSAFAMTEPDVASSDATNIETRIVRDGDSYVINGRKWYISGAMNPKCAILIVMGKTDPDAERHRQQSQILVPRDTPGVEVRRGMEVFGFDDGDHGGHAEVVFHDVRVPAGNLIGEEGGGFAIAQARLGPGRIHHCMRLIGMAERALELMCRRAAGRVAFGKPLAAQGVVQEWIAEARVEIEQLRLLVLKTAWLMDTVGNRGAHTEIQAIKIATPAAVQRIVDRAIQVHGAGGVSQDFPLAHLWAAARTLRLADGPDEVHKRSLARRELKKYGTP</sequence>
<dbReference type="InterPro" id="IPR046373">
    <property type="entry name" value="Acyl-CoA_Oxase/DH_mid-dom_sf"/>
</dbReference>
<comment type="similarity">
    <text evidence="2 7">Belongs to the acyl-CoA dehydrogenase family.</text>
</comment>
<feature type="domain" description="Acyl-CoA dehydrogenase/oxidase N-terminal" evidence="10">
    <location>
        <begin position="9"/>
        <end position="131"/>
    </location>
</feature>
<dbReference type="Proteomes" id="UP000199323">
    <property type="component" value="Unassembled WGS sequence"/>
</dbReference>
<dbReference type="Gene3D" id="1.20.140.10">
    <property type="entry name" value="Butyryl-CoA Dehydrogenase, subunit A, domain 3"/>
    <property type="match status" value="1"/>
</dbReference>
<dbReference type="STRING" id="380248.SAMN05216251_111195"/>
<organism evidence="11 12">
    <name type="scientific">Actinacidiphila alni</name>
    <dbReference type="NCBI Taxonomy" id="380248"/>
    <lineage>
        <taxon>Bacteria</taxon>
        <taxon>Bacillati</taxon>
        <taxon>Actinomycetota</taxon>
        <taxon>Actinomycetes</taxon>
        <taxon>Kitasatosporales</taxon>
        <taxon>Streptomycetaceae</taxon>
        <taxon>Actinacidiphila</taxon>
    </lineage>
</organism>
<evidence type="ECO:0000256" key="3">
    <source>
        <dbReference type="ARBA" id="ARBA00011738"/>
    </source>
</evidence>
<dbReference type="InterPro" id="IPR036250">
    <property type="entry name" value="AcylCo_DH-like_C"/>
</dbReference>
<feature type="domain" description="Acyl-CoA oxidase/dehydrogenase middle" evidence="9">
    <location>
        <begin position="135"/>
        <end position="237"/>
    </location>
</feature>
<reference evidence="11 12" key="1">
    <citation type="submission" date="2016-10" db="EMBL/GenBank/DDBJ databases">
        <authorList>
            <person name="de Groot N.N."/>
        </authorList>
    </citation>
    <scope>NUCLEOTIDE SEQUENCE [LARGE SCALE GENOMIC DNA]</scope>
    <source>
        <strain evidence="11 12">CGMCC 4.3510</strain>
    </source>
</reference>
<evidence type="ECO:0000256" key="4">
    <source>
        <dbReference type="ARBA" id="ARBA00022630"/>
    </source>
</evidence>
<protein>
    <submittedName>
        <fullName evidence="11">Acyl-CoA dehydrogenase</fullName>
    </submittedName>
</protein>
<keyword evidence="5 7" id="KW-0274">FAD</keyword>
<dbReference type="GO" id="GO:0003995">
    <property type="term" value="F:acyl-CoA dehydrogenase activity"/>
    <property type="evidence" value="ECO:0007669"/>
    <property type="project" value="TreeGrafter"/>
</dbReference>
<dbReference type="FunFam" id="2.40.110.10:FF:000002">
    <property type="entry name" value="Acyl-CoA dehydrogenase fadE12"/>
    <property type="match status" value="1"/>
</dbReference>
<dbReference type="RefSeq" id="WP_093715016.1">
    <property type="nucleotide sequence ID" value="NZ_FONG01000011.1"/>
</dbReference>
<keyword evidence="4 7" id="KW-0285">Flavoprotein</keyword>
<dbReference type="Pfam" id="PF00441">
    <property type="entry name" value="Acyl-CoA_dh_1"/>
    <property type="match status" value="1"/>
</dbReference>
<dbReference type="EMBL" id="FONG01000011">
    <property type="protein sequence ID" value="SFF32327.1"/>
    <property type="molecule type" value="Genomic_DNA"/>
</dbReference>
<evidence type="ECO:0000259" key="9">
    <source>
        <dbReference type="Pfam" id="PF02770"/>
    </source>
</evidence>
<evidence type="ECO:0000259" key="8">
    <source>
        <dbReference type="Pfam" id="PF00441"/>
    </source>
</evidence>
<evidence type="ECO:0000256" key="2">
    <source>
        <dbReference type="ARBA" id="ARBA00009347"/>
    </source>
</evidence>
<evidence type="ECO:0000256" key="1">
    <source>
        <dbReference type="ARBA" id="ARBA00001974"/>
    </source>
</evidence>
<dbReference type="InterPro" id="IPR013786">
    <property type="entry name" value="AcylCoA_DH/ox_N"/>
</dbReference>
<dbReference type="Gene3D" id="2.40.110.10">
    <property type="entry name" value="Butyryl-CoA Dehydrogenase, subunit A, domain 2"/>
    <property type="match status" value="1"/>
</dbReference>
<evidence type="ECO:0000313" key="12">
    <source>
        <dbReference type="Proteomes" id="UP000199323"/>
    </source>
</evidence>
<dbReference type="InterPro" id="IPR050741">
    <property type="entry name" value="Acyl-CoA_dehydrogenase"/>
</dbReference>
<dbReference type="Pfam" id="PF02770">
    <property type="entry name" value="Acyl-CoA_dh_M"/>
    <property type="match status" value="1"/>
</dbReference>
<dbReference type="PANTHER" id="PTHR48083:SF13">
    <property type="entry name" value="ACYL-COA DEHYDROGENASE FAMILY MEMBER 11"/>
    <property type="match status" value="1"/>
</dbReference>
<dbReference type="AlphaFoldDB" id="A0A1I2HU98"/>
<keyword evidence="12" id="KW-1185">Reference proteome</keyword>
<dbReference type="GO" id="GO:0033539">
    <property type="term" value="P:fatty acid beta-oxidation using acyl-CoA dehydrogenase"/>
    <property type="evidence" value="ECO:0007669"/>
    <property type="project" value="TreeGrafter"/>
</dbReference>
<evidence type="ECO:0000256" key="7">
    <source>
        <dbReference type="RuleBase" id="RU362125"/>
    </source>
</evidence>
<feature type="domain" description="Acyl-CoA dehydrogenase/oxidase C-terminal" evidence="8">
    <location>
        <begin position="249"/>
        <end position="398"/>
    </location>
</feature>
<dbReference type="Gene3D" id="1.10.540.10">
    <property type="entry name" value="Acyl-CoA dehydrogenase/oxidase, N-terminal domain"/>
    <property type="match status" value="1"/>
</dbReference>
<evidence type="ECO:0000259" key="10">
    <source>
        <dbReference type="Pfam" id="PF02771"/>
    </source>
</evidence>
<accession>A0A1I2HU98</accession>
<keyword evidence="6 7" id="KW-0560">Oxidoreductase</keyword>
<comment type="subunit">
    <text evidence="3">Homodimer.</text>
</comment>
<dbReference type="InterPro" id="IPR006091">
    <property type="entry name" value="Acyl-CoA_Oxase/DH_mid-dom"/>
</dbReference>
<dbReference type="InterPro" id="IPR009100">
    <property type="entry name" value="AcylCoA_DH/oxidase_NM_dom_sf"/>
</dbReference>
<evidence type="ECO:0000313" key="11">
    <source>
        <dbReference type="EMBL" id="SFF32327.1"/>
    </source>
</evidence>
<dbReference type="PANTHER" id="PTHR48083">
    <property type="entry name" value="MEDIUM-CHAIN SPECIFIC ACYL-COA DEHYDROGENASE, MITOCHONDRIAL-RELATED"/>
    <property type="match status" value="1"/>
</dbReference>
<dbReference type="InterPro" id="IPR037069">
    <property type="entry name" value="AcylCoA_DH/ox_N_sf"/>
</dbReference>
<dbReference type="GO" id="GO:0050660">
    <property type="term" value="F:flavin adenine dinucleotide binding"/>
    <property type="evidence" value="ECO:0007669"/>
    <property type="project" value="InterPro"/>
</dbReference>
<dbReference type="Pfam" id="PF02771">
    <property type="entry name" value="Acyl-CoA_dh_N"/>
    <property type="match status" value="1"/>
</dbReference>
<dbReference type="OrthoDB" id="8876745at2"/>
<name>A0A1I2HU98_9ACTN</name>
<dbReference type="SUPFAM" id="SSF47203">
    <property type="entry name" value="Acyl-CoA dehydrogenase C-terminal domain-like"/>
    <property type="match status" value="1"/>
</dbReference>
<evidence type="ECO:0000256" key="5">
    <source>
        <dbReference type="ARBA" id="ARBA00022827"/>
    </source>
</evidence>
<comment type="cofactor">
    <cofactor evidence="1 7">
        <name>FAD</name>
        <dbReference type="ChEBI" id="CHEBI:57692"/>
    </cofactor>
</comment>
<gene>
    <name evidence="11" type="ORF">SAMN05216251_111195</name>
</gene>
<dbReference type="GO" id="GO:0005737">
    <property type="term" value="C:cytoplasm"/>
    <property type="evidence" value="ECO:0007669"/>
    <property type="project" value="TreeGrafter"/>
</dbReference>